<evidence type="ECO:0000313" key="2">
    <source>
        <dbReference type="Proteomes" id="UP000070456"/>
    </source>
</evidence>
<comment type="caution">
    <text evidence="1">The sequence shown here is derived from an EMBL/GenBank/DDBJ whole genome shotgun (WGS) entry which is preliminary data.</text>
</comment>
<dbReference type="RefSeq" id="WP_157064919.1">
    <property type="nucleotide sequence ID" value="NZ_LOEE01000028.1"/>
</dbReference>
<gene>
    <name evidence="1" type="ORF">AN619_10570</name>
</gene>
<keyword evidence="2" id="KW-1185">Reference proteome</keyword>
<name>A0A140L6C5_9FIRM</name>
<protein>
    <submittedName>
        <fullName evidence="1">Uncharacterized protein</fullName>
    </submittedName>
</protein>
<accession>A0A140L6C5</accession>
<organism evidence="1 2">
    <name type="scientific">Thermotalea metallivorans</name>
    <dbReference type="NCBI Taxonomy" id="520762"/>
    <lineage>
        <taxon>Bacteria</taxon>
        <taxon>Bacillati</taxon>
        <taxon>Bacillota</taxon>
        <taxon>Clostridia</taxon>
        <taxon>Peptostreptococcales</taxon>
        <taxon>Thermotaleaceae</taxon>
        <taxon>Thermotalea</taxon>
    </lineage>
</organism>
<proteinExistence type="predicted"/>
<evidence type="ECO:0000313" key="1">
    <source>
        <dbReference type="EMBL" id="KXG76100.1"/>
    </source>
</evidence>
<sequence>MKQIEAAIANGAVHISSKEIEEIIENSNYFEEVQDISDQIQNDKVFAYHIKLDQSIIEKEIEQDLEAEGYPMDDEEEYASVLLEQAEYFIDAAVDEVKERIEEKYHLEKIGSAYDIYQGSKAMEDIRFVLTLSFGETPHGQLYQLTNSIVDGSYTKHMGGLQ</sequence>
<dbReference type="EMBL" id="LOEE01000028">
    <property type="protein sequence ID" value="KXG76100.1"/>
    <property type="molecule type" value="Genomic_DNA"/>
</dbReference>
<dbReference type="AlphaFoldDB" id="A0A140L6C5"/>
<dbReference type="Proteomes" id="UP000070456">
    <property type="component" value="Unassembled WGS sequence"/>
</dbReference>
<dbReference type="OrthoDB" id="1757712at2"/>
<reference evidence="1 2" key="1">
    <citation type="submission" date="2015-12" db="EMBL/GenBank/DDBJ databases">
        <title>Draft genome sequence of the thermoanaerobe Thermotalea metallivorans, an isolate from the runoff channel of the Great Artesian Basin, Australia.</title>
        <authorList>
            <person name="Patel B.K."/>
        </authorList>
    </citation>
    <scope>NUCLEOTIDE SEQUENCE [LARGE SCALE GENOMIC DNA]</scope>
    <source>
        <strain evidence="1 2">B2-1</strain>
    </source>
</reference>